<evidence type="ECO:0000259" key="2">
    <source>
        <dbReference type="Pfam" id="PF01408"/>
    </source>
</evidence>
<dbReference type="InterPro" id="IPR010091">
    <property type="entry name" value="Thiazolinyl_imide_reductase"/>
</dbReference>
<dbReference type="InterPro" id="IPR051450">
    <property type="entry name" value="Gfo/Idh/MocA_Oxidoreductases"/>
</dbReference>
<organism evidence="5 6">
    <name type="scientific">Microbispora siamensis</name>
    <dbReference type="NCBI Taxonomy" id="564413"/>
    <lineage>
        <taxon>Bacteria</taxon>
        <taxon>Bacillati</taxon>
        <taxon>Actinomycetota</taxon>
        <taxon>Actinomycetes</taxon>
        <taxon>Streptosporangiales</taxon>
        <taxon>Streptosporangiaceae</taxon>
        <taxon>Microbispora</taxon>
    </lineage>
</organism>
<dbReference type="Pfam" id="PF08242">
    <property type="entry name" value="Methyltransf_12"/>
    <property type="match status" value="1"/>
</dbReference>
<dbReference type="NCBIfam" id="TIGR01761">
    <property type="entry name" value="thiaz-red"/>
    <property type="match status" value="1"/>
</dbReference>
<sequence>MSRALRVVVCGTNFGRFYAEAVLCHPGYVLAGIVSRGSAASRDHARRLGVPHYTHVDELPDDVDVACVVVGSSISGGAGTELAMSLIGRGIHVLQEHPVHLAEMTACLKLARRHGVQYRVNTHYPHVEPVRAFSEAARRLAGRQRPLFVDAATPVHLMQPMMDILGRALGSLRPWGFADPPVVPDRLGPQPFRTVQGTLGGVPLTLRVHHQMDPADRDNHALHWHRVSIGTEGGVLTLADTHGPVLWSPRLHVGRDADHRFVLDAPDADHLDLTTTSVIGHTGTFRDVFAQLWPQAIARALDGFKDAVAEGRDALGAAQYDLAVCRIWSDLAARLGPPDVVRPPAPRPLPAGELFPDTLPNGRGPAASSGSTRPADGDTPAPYTPSAEFFDLVAAEHTATASAAAVADALSDVDPSDGPVVDIGAGTGLVTEAVARALPGVEILACEPAVAMRAVLTSRVFSDPYLRSRVTITADAAPELELPDRIGAVLLCGVLGHLDADQRRRLWERILPRLSPSGVVVVELMGVDHPLVLPETRLATARAGHHRYEWWLSGAPDGADTTRMRLHSAWRVYRHHDDRDHDERPLREVHDSYHWIPFGLSQVAAESGLHARPLSTRPGMPPLAVLTRAPATTSR</sequence>
<proteinExistence type="predicted"/>
<feature type="domain" description="Gfo/Idh/MocA-like oxidoreductase N-terminal" evidence="2">
    <location>
        <begin position="5"/>
        <end position="121"/>
    </location>
</feature>
<reference evidence="5 6" key="1">
    <citation type="submission" date="2021-01" db="EMBL/GenBank/DDBJ databases">
        <title>Whole genome shotgun sequence of Microbispora siamensis NBRC 104113.</title>
        <authorList>
            <person name="Komaki H."/>
            <person name="Tamura T."/>
        </authorList>
    </citation>
    <scope>NUCLEOTIDE SEQUENCE [LARGE SCALE GENOMIC DNA]</scope>
    <source>
        <strain evidence="5 6">NBRC 104113</strain>
    </source>
</reference>
<dbReference type="InterPro" id="IPR048655">
    <property type="entry name" value="Irp3-like_C"/>
</dbReference>
<evidence type="ECO:0000313" key="6">
    <source>
        <dbReference type="Proteomes" id="UP000660454"/>
    </source>
</evidence>
<dbReference type="Gene3D" id="3.40.50.720">
    <property type="entry name" value="NAD(P)-binding Rossmann-like Domain"/>
    <property type="match status" value="1"/>
</dbReference>
<dbReference type="Pfam" id="PF01408">
    <property type="entry name" value="GFO_IDH_MocA"/>
    <property type="match status" value="1"/>
</dbReference>
<dbReference type="SUPFAM" id="SSF53335">
    <property type="entry name" value="S-adenosyl-L-methionine-dependent methyltransferases"/>
    <property type="match status" value="1"/>
</dbReference>
<protein>
    <submittedName>
        <fullName evidence="5">Thiazolinyl imide reductase</fullName>
    </submittedName>
</protein>
<dbReference type="CDD" id="cd02440">
    <property type="entry name" value="AdoMet_MTases"/>
    <property type="match status" value="1"/>
</dbReference>
<dbReference type="SUPFAM" id="SSF51735">
    <property type="entry name" value="NAD(P)-binding Rossmann-fold domains"/>
    <property type="match status" value="1"/>
</dbReference>
<accession>A0ABQ4GSZ1</accession>
<dbReference type="InterPro" id="IPR000683">
    <property type="entry name" value="Gfo/Idh/MocA-like_OxRdtase_N"/>
</dbReference>
<dbReference type="PANTHER" id="PTHR43377">
    <property type="entry name" value="BILIVERDIN REDUCTASE A"/>
    <property type="match status" value="1"/>
</dbReference>
<feature type="domain" description="Thiazolinyl imine reductase-like C-terminal" evidence="4">
    <location>
        <begin position="144"/>
        <end position="248"/>
    </location>
</feature>
<feature type="domain" description="Methyltransferase type 12" evidence="3">
    <location>
        <begin position="421"/>
        <end position="520"/>
    </location>
</feature>
<dbReference type="InterPro" id="IPR013217">
    <property type="entry name" value="Methyltransf_12"/>
</dbReference>
<name>A0ABQ4GSZ1_9ACTN</name>
<evidence type="ECO:0000313" key="5">
    <source>
        <dbReference type="EMBL" id="GIH64564.1"/>
    </source>
</evidence>
<feature type="region of interest" description="Disordered" evidence="1">
    <location>
        <begin position="337"/>
        <end position="382"/>
    </location>
</feature>
<dbReference type="InterPro" id="IPR036291">
    <property type="entry name" value="NAD(P)-bd_dom_sf"/>
</dbReference>
<evidence type="ECO:0000259" key="4">
    <source>
        <dbReference type="Pfam" id="PF21390"/>
    </source>
</evidence>
<evidence type="ECO:0000259" key="3">
    <source>
        <dbReference type="Pfam" id="PF08242"/>
    </source>
</evidence>
<dbReference type="Gene3D" id="3.40.50.150">
    <property type="entry name" value="Vaccinia Virus protein VP39"/>
    <property type="match status" value="1"/>
</dbReference>
<gene>
    <name evidence="5" type="ORF">Msi02_53810</name>
</gene>
<dbReference type="EMBL" id="BOOF01000032">
    <property type="protein sequence ID" value="GIH64564.1"/>
    <property type="molecule type" value="Genomic_DNA"/>
</dbReference>
<evidence type="ECO:0000256" key="1">
    <source>
        <dbReference type="SAM" id="MobiDB-lite"/>
    </source>
</evidence>
<comment type="caution">
    <text evidence="5">The sequence shown here is derived from an EMBL/GenBank/DDBJ whole genome shotgun (WGS) entry which is preliminary data.</text>
</comment>
<dbReference type="Gene3D" id="3.30.360.10">
    <property type="entry name" value="Dihydrodipicolinate Reductase, domain 2"/>
    <property type="match status" value="1"/>
</dbReference>
<dbReference type="PANTHER" id="PTHR43377:SF1">
    <property type="entry name" value="BILIVERDIN REDUCTASE A"/>
    <property type="match status" value="1"/>
</dbReference>
<dbReference type="Pfam" id="PF21390">
    <property type="entry name" value="Irp3-like_C"/>
    <property type="match status" value="1"/>
</dbReference>
<feature type="compositionally biased region" description="Pro residues" evidence="1">
    <location>
        <begin position="340"/>
        <end position="349"/>
    </location>
</feature>
<dbReference type="Proteomes" id="UP000660454">
    <property type="component" value="Unassembled WGS sequence"/>
</dbReference>
<dbReference type="InterPro" id="IPR029063">
    <property type="entry name" value="SAM-dependent_MTases_sf"/>
</dbReference>
<dbReference type="RefSeq" id="WP_204050786.1">
    <property type="nucleotide sequence ID" value="NZ_BOOF01000032.1"/>
</dbReference>
<keyword evidence="6" id="KW-1185">Reference proteome</keyword>